<accession>A0AAD5K5T0</accession>
<protein>
    <submittedName>
        <fullName evidence="2">Uncharacterized protein</fullName>
    </submittedName>
</protein>
<name>A0AAD5K5T0_9FUNG</name>
<evidence type="ECO:0000313" key="3">
    <source>
        <dbReference type="Proteomes" id="UP001209540"/>
    </source>
</evidence>
<evidence type="ECO:0000313" key="2">
    <source>
        <dbReference type="EMBL" id="KAI9251911.1"/>
    </source>
</evidence>
<reference evidence="2" key="1">
    <citation type="journal article" date="2022" name="IScience">
        <title>Evolution of zygomycete secretomes and the origins of terrestrial fungal ecologies.</title>
        <authorList>
            <person name="Chang Y."/>
            <person name="Wang Y."/>
            <person name="Mondo S."/>
            <person name="Ahrendt S."/>
            <person name="Andreopoulos W."/>
            <person name="Barry K."/>
            <person name="Beard J."/>
            <person name="Benny G.L."/>
            <person name="Blankenship S."/>
            <person name="Bonito G."/>
            <person name="Cuomo C."/>
            <person name="Desiro A."/>
            <person name="Gervers K.A."/>
            <person name="Hundley H."/>
            <person name="Kuo A."/>
            <person name="LaButti K."/>
            <person name="Lang B.F."/>
            <person name="Lipzen A."/>
            <person name="O'Donnell K."/>
            <person name="Pangilinan J."/>
            <person name="Reynolds N."/>
            <person name="Sandor L."/>
            <person name="Smith M.E."/>
            <person name="Tsang A."/>
            <person name="Grigoriev I.V."/>
            <person name="Stajich J.E."/>
            <person name="Spatafora J.W."/>
        </authorList>
    </citation>
    <scope>NUCLEOTIDE SEQUENCE</scope>
    <source>
        <strain evidence="2">RSA 2281</strain>
    </source>
</reference>
<dbReference type="Proteomes" id="UP001209540">
    <property type="component" value="Unassembled WGS sequence"/>
</dbReference>
<feature type="region of interest" description="Disordered" evidence="1">
    <location>
        <begin position="58"/>
        <end position="82"/>
    </location>
</feature>
<proteinExistence type="predicted"/>
<dbReference type="AlphaFoldDB" id="A0AAD5K5T0"/>
<organism evidence="2 3">
    <name type="scientific">Phascolomyces articulosus</name>
    <dbReference type="NCBI Taxonomy" id="60185"/>
    <lineage>
        <taxon>Eukaryota</taxon>
        <taxon>Fungi</taxon>
        <taxon>Fungi incertae sedis</taxon>
        <taxon>Mucoromycota</taxon>
        <taxon>Mucoromycotina</taxon>
        <taxon>Mucoromycetes</taxon>
        <taxon>Mucorales</taxon>
        <taxon>Lichtheimiaceae</taxon>
        <taxon>Phascolomyces</taxon>
    </lineage>
</organism>
<keyword evidence="3" id="KW-1185">Reference proteome</keyword>
<sequence>MLAPTFPSQSLSSSPPSHTATTEQIKKDRHLSRSKLYTANRKSAATFESVHEIRRQRFIRENAGKGQSDTDRRNKEARTRKLRHKIYHQKLSSSWRRPGGKSNIQFFGTFKSFNSRIKKHRRGANSRLACELNAPENDKVIPTNEFRSSKTCPTCHSPAKQQKYRRGNNLVSANGSLRSTNKSCPDFHRNTYNRDDVGAFNISVIGFSKALSSNNQPIPPFCRSMMQTYSVSPSLEKYMT</sequence>
<dbReference type="EMBL" id="JAIXMP010000029">
    <property type="protein sequence ID" value="KAI9251911.1"/>
    <property type="molecule type" value="Genomic_DNA"/>
</dbReference>
<evidence type="ECO:0000256" key="1">
    <source>
        <dbReference type="SAM" id="MobiDB-lite"/>
    </source>
</evidence>
<feature type="compositionally biased region" description="Basic and acidic residues" evidence="1">
    <location>
        <begin position="58"/>
        <end position="79"/>
    </location>
</feature>
<gene>
    <name evidence="2" type="ORF">BDA99DRAFT_185604</name>
</gene>
<comment type="caution">
    <text evidence="2">The sequence shown here is derived from an EMBL/GenBank/DDBJ whole genome shotgun (WGS) entry which is preliminary data.</text>
</comment>
<reference evidence="2" key="2">
    <citation type="submission" date="2023-02" db="EMBL/GenBank/DDBJ databases">
        <authorList>
            <consortium name="DOE Joint Genome Institute"/>
            <person name="Mondo S.J."/>
            <person name="Chang Y."/>
            <person name="Wang Y."/>
            <person name="Ahrendt S."/>
            <person name="Andreopoulos W."/>
            <person name="Barry K."/>
            <person name="Beard J."/>
            <person name="Benny G.L."/>
            <person name="Blankenship S."/>
            <person name="Bonito G."/>
            <person name="Cuomo C."/>
            <person name="Desiro A."/>
            <person name="Gervers K.A."/>
            <person name="Hundley H."/>
            <person name="Kuo A."/>
            <person name="LaButti K."/>
            <person name="Lang B.F."/>
            <person name="Lipzen A."/>
            <person name="O'Donnell K."/>
            <person name="Pangilinan J."/>
            <person name="Reynolds N."/>
            <person name="Sandor L."/>
            <person name="Smith M.W."/>
            <person name="Tsang A."/>
            <person name="Grigoriev I.V."/>
            <person name="Stajich J.E."/>
            <person name="Spatafora J.W."/>
        </authorList>
    </citation>
    <scope>NUCLEOTIDE SEQUENCE</scope>
    <source>
        <strain evidence="2">RSA 2281</strain>
    </source>
</reference>
<feature type="compositionally biased region" description="Low complexity" evidence="1">
    <location>
        <begin position="1"/>
        <end position="22"/>
    </location>
</feature>
<feature type="region of interest" description="Disordered" evidence="1">
    <location>
        <begin position="1"/>
        <end position="31"/>
    </location>
</feature>